<dbReference type="SUPFAM" id="SSF52058">
    <property type="entry name" value="L domain-like"/>
    <property type="match status" value="1"/>
</dbReference>
<evidence type="ECO:0000313" key="2">
    <source>
        <dbReference type="EMBL" id="CAG8547374.1"/>
    </source>
</evidence>
<sequence length="209" mass="23475">MDLLEYARGLATSGNNQQQQNAQFLQTFIHQGSSTKAPEKQPDNRNNNLLLIGGLVIFGIVALLDIGGNLITNLDLSNNPKLKHISVSGLKIKQDLNTFSHLKELEHLCLDSCDFYGSLRPLAETNHDFLISRISKLEQQLIEQEKITNKVLKENEQSEKQLANEKQTFLTTAEKLNNYISQLEGSETQPTGILTEKEKIEIQSKFALV</sequence>
<dbReference type="OrthoDB" id="10353443at2759"/>
<keyword evidence="1" id="KW-1133">Transmembrane helix</keyword>
<dbReference type="Gene3D" id="3.80.10.10">
    <property type="entry name" value="Ribonuclease Inhibitor"/>
    <property type="match status" value="1"/>
</dbReference>
<gene>
    <name evidence="2" type="ORF">AGERDE_LOCUS6488</name>
</gene>
<keyword evidence="1" id="KW-0812">Transmembrane</keyword>
<dbReference type="InterPro" id="IPR032675">
    <property type="entry name" value="LRR_dom_sf"/>
</dbReference>
<keyword evidence="3" id="KW-1185">Reference proteome</keyword>
<keyword evidence="1" id="KW-0472">Membrane</keyword>
<feature type="transmembrane region" description="Helical" evidence="1">
    <location>
        <begin position="49"/>
        <end position="71"/>
    </location>
</feature>
<protein>
    <submittedName>
        <fullName evidence="2">12628_t:CDS:1</fullName>
    </submittedName>
</protein>
<name>A0A9N9AZ57_9GLOM</name>
<accession>A0A9N9AZ57</accession>
<dbReference type="AlphaFoldDB" id="A0A9N9AZ57"/>
<dbReference type="Proteomes" id="UP000789831">
    <property type="component" value="Unassembled WGS sequence"/>
</dbReference>
<proteinExistence type="predicted"/>
<evidence type="ECO:0000313" key="3">
    <source>
        <dbReference type="Proteomes" id="UP000789831"/>
    </source>
</evidence>
<comment type="caution">
    <text evidence="2">The sequence shown here is derived from an EMBL/GenBank/DDBJ whole genome shotgun (WGS) entry which is preliminary data.</text>
</comment>
<organism evidence="2 3">
    <name type="scientific">Ambispora gerdemannii</name>
    <dbReference type="NCBI Taxonomy" id="144530"/>
    <lineage>
        <taxon>Eukaryota</taxon>
        <taxon>Fungi</taxon>
        <taxon>Fungi incertae sedis</taxon>
        <taxon>Mucoromycota</taxon>
        <taxon>Glomeromycotina</taxon>
        <taxon>Glomeromycetes</taxon>
        <taxon>Archaeosporales</taxon>
        <taxon>Ambisporaceae</taxon>
        <taxon>Ambispora</taxon>
    </lineage>
</organism>
<reference evidence="2" key="1">
    <citation type="submission" date="2021-06" db="EMBL/GenBank/DDBJ databases">
        <authorList>
            <person name="Kallberg Y."/>
            <person name="Tangrot J."/>
            <person name="Rosling A."/>
        </authorList>
    </citation>
    <scope>NUCLEOTIDE SEQUENCE</scope>
    <source>
        <strain evidence="2">MT106</strain>
    </source>
</reference>
<evidence type="ECO:0000256" key="1">
    <source>
        <dbReference type="SAM" id="Phobius"/>
    </source>
</evidence>
<dbReference type="EMBL" id="CAJVPL010001020">
    <property type="protein sequence ID" value="CAG8547374.1"/>
    <property type="molecule type" value="Genomic_DNA"/>
</dbReference>